<dbReference type="Pfam" id="PF00704">
    <property type="entry name" value="Glyco_hydro_18"/>
    <property type="match status" value="1"/>
</dbReference>
<dbReference type="InterPro" id="IPR029070">
    <property type="entry name" value="Chitinase_insertion_sf"/>
</dbReference>
<evidence type="ECO:0000259" key="3">
    <source>
        <dbReference type="Pfam" id="PF00704"/>
    </source>
</evidence>
<keyword evidence="2" id="KW-0812">Transmembrane</keyword>
<keyword evidence="1" id="KW-0732">Signal</keyword>
<dbReference type="Gene3D" id="3.10.50.10">
    <property type="match status" value="1"/>
</dbReference>
<dbReference type="InterPro" id="IPR017853">
    <property type="entry name" value="GH"/>
</dbReference>
<feature type="domain" description="GH18" evidence="3">
    <location>
        <begin position="50"/>
        <end position="259"/>
    </location>
</feature>
<dbReference type="GO" id="GO:0005975">
    <property type="term" value="P:carbohydrate metabolic process"/>
    <property type="evidence" value="ECO:0007669"/>
    <property type="project" value="InterPro"/>
</dbReference>
<evidence type="ECO:0000313" key="5">
    <source>
        <dbReference type="Proteomes" id="UP000075885"/>
    </source>
</evidence>
<feature type="transmembrane region" description="Helical" evidence="2">
    <location>
        <begin position="437"/>
        <end position="462"/>
    </location>
</feature>
<dbReference type="AlphaFoldDB" id="A0A182PVY1"/>
<dbReference type="Gene3D" id="3.20.20.80">
    <property type="entry name" value="Glycosidases"/>
    <property type="match status" value="1"/>
</dbReference>
<evidence type="ECO:0000256" key="2">
    <source>
        <dbReference type="SAM" id="Phobius"/>
    </source>
</evidence>
<keyword evidence="5" id="KW-1185">Reference proteome</keyword>
<feature type="transmembrane region" description="Helical" evidence="2">
    <location>
        <begin position="469"/>
        <end position="493"/>
    </location>
</feature>
<evidence type="ECO:0000256" key="1">
    <source>
        <dbReference type="ARBA" id="ARBA00022729"/>
    </source>
</evidence>
<reference evidence="5" key="1">
    <citation type="submission" date="2013-03" db="EMBL/GenBank/DDBJ databases">
        <title>The Genome Sequence of Anopheles epiroticus epiroticus2.</title>
        <authorList>
            <consortium name="The Broad Institute Genomics Platform"/>
            <person name="Neafsey D.E."/>
            <person name="Howell P."/>
            <person name="Walker B."/>
            <person name="Young S.K."/>
            <person name="Zeng Q."/>
            <person name="Gargeya S."/>
            <person name="Fitzgerald M."/>
            <person name="Haas B."/>
            <person name="Abouelleil A."/>
            <person name="Allen A.W."/>
            <person name="Alvarado L."/>
            <person name="Arachchi H.M."/>
            <person name="Berlin A.M."/>
            <person name="Chapman S.B."/>
            <person name="Gainer-Dewar J."/>
            <person name="Goldberg J."/>
            <person name="Griggs A."/>
            <person name="Gujja S."/>
            <person name="Hansen M."/>
            <person name="Howarth C."/>
            <person name="Imamovic A."/>
            <person name="Ireland A."/>
            <person name="Larimer J."/>
            <person name="McCowan C."/>
            <person name="Murphy C."/>
            <person name="Pearson M."/>
            <person name="Poon T.W."/>
            <person name="Priest M."/>
            <person name="Roberts A."/>
            <person name="Saif S."/>
            <person name="Shea T."/>
            <person name="Sisk P."/>
            <person name="Sykes S."/>
            <person name="Wortman J."/>
            <person name="Nusbaum C."/>
            <person name="Birren B."/>
        </authorList>
    </citation>
    <scope>NUCLEOTIDE SEQUENCE [LARGE SCALE GENOMIC DNA]</scope>
    <source>
        <strain evidence="5">Epiroticus2</strain>
    </source>
</reference>
<dbReference type="EnsemblMetazoa" id="AEPI011118-RA">
    <property type="protein sequence ID" value="AEPI011118-PA"/>
    <property type="gene ID" value="AEPI011118"/>
</dbReference>
<reference evidence="4" key="2">
    <citation type="submission" date="2020-05" db="UniProtKB">
        <authorList>
            <consortium name="EnsemblMetazoa"/>
        </authorList>
    </citation>
    <scope>IDENTIFICATION</scope>
    <source>
        <strain evidence="4">Epiroticus2</strain>
    </source>
</reference>
<organism evidence="4 5">
    <name type="scientific">Anopheles epiroticus</name>
    <dbReference type="NCBI Taxonomy" id="199890"/>
    <lineage>
        <taxon>Eukaryota</taxon>
        <taxon>Metazoa</taxon>
        <taxon>Ecdysozoa</taxon>
        <taxon>Arthropoda</taxon>
        <taxon>Hexapoda</taxon>
        <taxon>Insecta</taxon>
        <taxon>Pterygota</taxon>
        <taxon>Neoptera</taxon>
        <taxon>Endopterygota</taxon>
        <taxon>Diptera</taxon>
        <taxon>Nematocera</taxon>
        <taxon>Culicoidea</taxon>
        <taxon>Culicidae</taxon>
        <taxon>Anophelinae</taxon>
        <taxon>Anopheles</taxon>
    </lineage>
</organism>
<name>A0A182PVY1_9DIPT</name>
<dbReference type="SUPFAM" id="SSF51445">
    <property type="entry name" value="(Trans)glycosidases"/>
    <property type="match status" value="1"/>
</dbReference>
<sequence length="542" mass="61501">MFVVNSVSFDIDKSTILSREDTIKRSNASADVLLTVVLPFNITIPAVQRQLSERISIVLRDNVLDGVDLDYDIALLDYYEQHRYGQFLRQLRMTLVDKYSVSTTIGCHTLGSSRSLLKSFNDHLDLISIVGVNMLEDELADRSKEEFMVREYETEYIERLIASGLHPDKLVLSVLTVGVVFNPGSYRPVRSPPRNQVGVLSYGQVCELLREKQAKCGEKADRPMCSLFAGRGAVVYDSEETVRIRTDQAHRLGVRGVLILPNYDDTEDRCKRGPFPLFRSLMEGVANGDRNPVPYELVCDGRQRYGDVEDGRIFYTFSNGRTDARQELSSMSCYNFAPTLEKFLAQTHDTDRQPGDVPFETFPNHREPWSSAVSGLVTELLHQLHVGRIRYGPYLHRYALLINAIETVRVLSVYALLTQTGWDHRLSWRPQWHIPKHLRINFALVVSLLTVYSNLAAIVGLLKFQPHLLWPYICLRLGTFVLELCYLMGKIGTFAPVPCLRKLDPNVCPNGSWWPSLMVVLVGCNLSIVIAVYLNHDQKGAM</sequence>
<evidence type="ECO:0000313" key="4">
    <source>
        <dbReference type="EnsemblMetazoa" id="AEPI011118-PA"/>
    </source>
</evidence>
<proteinExistence type="predicted"/>
<dbReference type="STRING" id="199890.A0A182PVY1"/>
<accession>A0A182PVY1</accession>
<keyword evidence="2" id="KW-1133">Transmembrane helix</keyword>
<dbReference type="VEuPathDB" id="VectorBase:AEPI011118"/>
<keyword evidence="2" id="KW-0472">Membrane</keyword>
<dbReference type="InterPro" id="IPR001223">
    <property type="entry name" value="Glyco_hydro18_cat"/>
</dbReference>
<feature type="transmembrane region" description="Helical" evidence="2">
    <location>
        <begin position="513"/>
        <end position="534"/>
    </location>
</feature>
<dbReference type="Proteomes" id="UP000075885">
    <property type="component" value="Unassembled WGS sequence"/>
</dbReference>
<protein>
    <recommendedName>
        <fullName evidence="3">GH18 domain-containing protein</fullName>
    </recommendedName>
</protein>